<protein>
    <recommendedName>
        <fullName evidence="3">2-oxo-4-hydroxy-4-carboxy-5-ureidoimidazoline decarboxylase</fullName>
        <ecNumber evidence="3">4.1.1.97</ecNumber>
    </recommendedName>
</protein>
<reference evidence="8 9" key="1">
    <citation type="submission" date="2024-09" db="EMBL/GenBank/DDBJ databases">
        <authorList>
            <person name="Sun Q."/>
            <person name="Mori K."/>
        </authorList>
    </citation>
    <scope>NUCLEOTIDE SEQUENCE [LARGE SCALE GENOMIC DNA]</scope>
    <source>
        <strain evidence="8 9">CGMCC 1.9126</strain>
    </source>
</reference>
<dbReference type="Gene3D" id="1.10.3330.10">
    <property type="entry name" value="Oxo-4-hydroxy-4-carboxy-5-ureidoimidazoline decarboxylase"/>
    <property type="match status" value="1"/>
</dbReference>
<accession>A0ABV6KXM7</accession>
<name>A0ABV6KXM7_9BACI</name>
<comment type="pathway">
    <text evidence="2">Purine metabolism; urate degradation; (S)-allantoin from urate: step 3/3.</text>
</comment>
<dbReference type="PANTHER" id="PTHR43466:SF1">
    <property type="entry name" value="2-OXO-4-HYDROXY-4-CARBOXY-5-UREIDOIMIDAZOLINE DECARBOXYLASE-RELATED"/>
    <property type="match status" value="1"/>
</dbReference>
<keyword evidence="4" id="KW-0659">Purine metabolism</keyword>
<dbReference type="InterPro" id="IPR017580">
    <property type="entry name" value="OHCU_decarboxylase-1"/>
</dbReference>
<keyword evidence="9" id="KW-1185">Reference proteome</keyword>
<evidence type="ECO:0000313" key="8">
    <source>
        <dbReference type="EMBL" id="MFC0478004.1"/>
    </source>
</evidence>
<evidence type="ECO:0000256" key="5">
    <source>
        <dbReference type="ARBA" id="ARBA00022793"/>
    </source>
</evidence>
<evidence type="ECO:0000256" key="4">
    <source>
        <dbReference type="ARBA" id="ARBA00022631"/>
    </source>
</evidence>
<evidence type="ECO:0000313" key="9">
    <source>
        <dbReference type="Proteomes" id="UP001589738"/>
    </source>
</evidence>
<evidence type="ECO:0000256" key="3">
    <source>
        <dbReference type="ARBA" id="ARBA00012257"/>
    </source>
</evidence>
<dbReference type="EMBL" id="JBHLUU010000126">
    <property type="protein sequence ID" value="MFC0478004.1"/>
    <property type="molecule type" value="Genomic_DNA"/>
</dbReference>
<gene>
    <name evidence="8" type="primary">uraD</name>
    <name evidence="8" type="ORF">ACFFHF_22705</name>
</gene>
<dbReference type="PANTHER" id="PTHR43466">
    <property type="entry name" value="2-OXO-4-HYDROXY-4-CARBOXY-5-UREIDOIMIDAZOLINE DECARBOXYLASE-RELATED"/>
    <property type="match status" value="1"/>
</dbReference>
<evidence type="ECO:0000256" key="2">
    <source>
        <dbReference type="ARBA" id="ARBA00004754"/>
    </source>
</evidence>
<dbReference type="RefSeq" id="WP_377059130.1">
    <property type="nucleotide sequence ID" value="NZ_JBHLUU010000126.1"/>
</dbReference>
<dbReference type="NCBIfam" id="TIGR03164">
    <property type="entry name" value="UHCUDC"/>
    <property type="match status" value="1"/>
</dbReference>
<evidence type="ECO:0000259" key="7">
    <source>
        <dbReference type="Pfam" id="PF09349"/>
    </source>
</evidence>
<evidence type="ECO:0000256" key="6">
    <source>
        <dbReference type="ARBA" id="ARBA00023239"/>
    </source>
</evidence>
<dbReference type="SUPFAM" id="SSF158694">
    <property type="entry name" value="UraD-Like"/>
    <property type="match status" value="1"/>
</dbReference>
<feature type="domain" description="Oxo-4-hydroxy-4-carboxy-5-ureidoimidazoline decarboxylase" evidence="7">
    <location>
        <begin position="10"/>
        <end position="160"/>
    </location>
</feature>
<proteinExistence type="predicted"/>
<keyword evidence="6 8" id="KW-0456">Lyase</keyword>
<sequence length="164" mass="19128">MYTISQINDTNLDEFMNIMNGIFEHSPWIARIAFNEKPFPSLHHLHRCMVDVVKHASPEQQLTLIKAHPNLGERIAMTDHSTEEQKGAGLQNLSNDEYEQFIKTNQEYMDKFGFPFILAVRGKNKHEIYESMKTRISSSKEIEFETALTEIYKIALLRLEEIIK</sequence>
<comment type="catalytic activity">
    <reaction evidence="1">
        <text>5-hydroxy-2-oxo-4-ureido-2,5-dihydro-1H-imidazole-5-carboxylate + H(+) = (S)-allantoin + CO2</text>
        <dbReference type="Rhea" id="RHEA:26301"/>
        <dbReference type="ChEBI" id="CHEBI:15378"/>
        <dbReference type="ChEBI" id="CHEBI:15678"/>
        <dbReference type="ChEBI" id="CHEBI:16526"/>
        <dbReference type="ChEBI" id="CHEBI:58639"/>
        <dbReference type="EC" id="4.1.1.97"/>
    </reaction>
</comment>
<dbReference type="InterPro" id="IPR036778">
    <property type="entry name" value="OHCU_decarboxylase_sf"/>
</dbReference>
<dbReference type="Pfam" id="PF09349">
    <property type="entry name" value="OHCU_decarbox"/>
    <property type="match status" value="1"/>
</dbReference>
<dbReference type="InterPro" id="IPR018020">
    <property type="entry name" value="OHCU_decarboxylase"/>
</dbReference>
<dbReference type="Proteomes" id="UP001589738">
    <property type="component" value="Unassembled WGS sequence"/>
</dbReference>
<keyword evidence="5" id="KW-0210">Decarboxylase</keyword>
<dbReference type="GO" id="GO:0051997">
    <property type="term" value="F:2-oxo-4-hydroxy-4-carboxy-5-ureidoimidazoline decarboxylase activity"/>
    <property type="evidence" value="ECO:0007669"/>
    <property type="project" value="UniProtKB-EC"/>
</dbReference>
<organism evidence="8 9">
    <name type="scientific">Robertmurraya beringensis</name>
    <dbReference type="NCBI Taxonomy" id="641660"/>
    <lineage>
        <taxon>Bacteria</taxon>
        <taxon>Bacillati</taxon>
        <taxon>Bacillota</taxon>
        <taxon>Bacilli</taxon>
        <taxon>Bacillales</taxon>
        <taxon>Bacillaceae</taxon>
        <taxon>Robertmurraya</taxon>
    </lineage>
</organism>
<evidence type="ECO:0000256" key="1">
    <source>
        <dbReference type="ARBA" id="ARBA00001163"/>
    </source>
</evidence>
<comment type="caution">
    <text evidence="8">The sequence shown here is derived from an EMBL/GenBank/DDBJ whole genome shotgun (WGS) entry which is preliminary data.</text>
</comment>
<dbReference type="EC" id="4.1.1.97" evidence="3"/>